<evidence type="ECO:0000313" key="3">
    <source>
        <dbReference type="Proteomes" id="UP000192758"/>
    </source>
</evidence>
<sequence>MIKVFYFICCLRNFVIAITENKCGKCMVEVNGRIIFRKIWLISIILNKIEKNSQQYIFNKKLTVLEKNYMHLDLKLFSKTC</sequence>
<dbReference type="Proteomes" id="UP000192758">
    <property type="component" value="Unassembled WGS sequence"/>
</dbReference>
<dbReference type="VEuPathDB" id="MicrosporidiaDB:EHP00_1921"/>
<evidence type="ECO:0000256" key="1">
    <source>
        <dbReference type="SAM" id="SignalP"/>
    </source>
</evidence>
<protein>
    <submittedName>
        <fullName evidence="2">Uncharacterized protein</fullName>
    </submittedName>
</protein>
<keyword evidence="3" id="KW-1185">Reference proteome</keyword>
<proteinExistence type="predicted"/>
<evidence type="ECO:0000313" key="2">
    <source>
        <dbReference type="EMBL" id="OQS53552.1"/>
    </source>
</evidence>
<feature type="signal peptide" evidence="1">
    <location>
        <begin position="1"/>
        <end position="17"/>
    </location>
</feature>
<comment type="caution">
    <text evidence="2">The sequence shown here is derived from an EMBL/GenBank/DDBJ whole genome shotgun (WGS) entry which is preliminary data.</text>
</comment>
<feature type="chain" id="PRO_5013161974" evidence="1">
    <location>
        <begin position="18"/>
        <end position="81"/>
    </location>
</feature>
<organism evidence="2 3">
    <name type="scientific">Ecytonucleospora hepatopenaei</name>
    <dbReference type="NCBI Taxonomy" id="646526"/>
    <lineage>
        <taxon>Eukaryota</taxon>
        <taxon>Fungi</taxon>
        <taxon>Fungi incertae sedis</taxon>
        <taxon>Microsporidia</taxon>
        <taxon>Enterocytozoonidae</taxon>
        <taxon>Ecytonucleospora</taxon>
    </lineage>
</organism>
<name>A0A1W0E2W3_9MICR</name>
<dbReference type="AlphaFoldDB" id="A0A1W0E2W3"/>
<keyword evidence="1" id="KW-0732">Signal</keyword>
<accession>A0A1W0E2W3</accession>
<reference evidence="2 3" key="1">
    <citation type="journal article" date="2017" name="Environ. Microbiol.">
        <title>Decay of the glycolytic pathway and adaptation to intranuclear parasitism within Enterocytozoonidae microsporidia.</title>
        <authorList>
            <person name="Wiredu Boakye D."/>
            <person name="Jaroenlak P."/>
            <person name="Prachumwat A."/>
            <person name="Williams T.A."/>
            <person name="Bateman K.S."/>
            <person name="Itsathitphaisarn O."/>
            <person name="Sritunyalucksana K."/>
            <person name="Paszkiewicz K.H."/>
            <person name="Moore K.A."/>
            <person name="Stentiford G.D."/>
            <person name="Williams B.A."/>
        </authorList>
    </citation>
    <scope>NUCLEOTIDE SEQUENCE [LARGE SCALE GENOMIC DNA]</scope>
    <source>
        <strain evidence="2 3">TH1</strain>
    </source>
</reference>
<gene>
    <name evidence="2" type="ORF">EHP00_1921</name>
</gene>
<dbReference type="EMBL" id="MNPJ01000029">
    <property type="protein sequence ID" value="OQS53552.1"/>
    <property type="molecule type" value="Genomic_DNA"/>
</dbReference>